<dbReference type="Proteomes" id="UP001222027">
    <property type="component" value="Unassembled WGS sequence"/>
</dbReference>
<evidence type="ECO:0000256" key="6">
    <source>
        <dbReference type="RuleBase" id="RU367028"/>
    </source>
</evidence>
<dbReference type="EMBL" id="JAQQAF010000003">
    <property type="protein sequence ID" value="KAJ8498436.1"/>
    <property type="molecule type" value="Genomic_DNA"/>
</dbReference>
<feature type="compositionally biased region" description="Basic residues" evidence="7">
    <location>
        <begin position="171"/>
        <end position="193"/>
    </location>
</feature>
<proteinExistence type="predicted"/>
<keyword evidence="4 6" id="KW-0804">Transcription</keyword>
<comment type="function">
    <text evidence="6">Transcriptional repressor that regulates multiple aspects of plant growth and development.</text>
</comment>
<organism evidence="9 10">
    <name type="scientific">Ensete ventricosum</name>
    <name type="common">Abyssinian banana</name>
    <name type="synonym">Musa ensete</name>
    <dbReference type="NCBI Taxonomy" id="4639"/>
    <lineage>
        <taxon>Eukaryota</taxon>
        <taxon>Viridiplantae</taxon>
        <taxon>Streptophyta</taxon>
        <taxon>Embryophyta</taxon>
        <taxon>Tracheophyta</taxon>
        <taxon>Spermatophyta</taxon>
        <taxon>Magnoliopsida</taxon>
        <taxon>Liliopsida</taxon>
        <taxon>Zingiberales</taxon>
        <taxon>Musaceae</taxon>
        <taxon>Ensete</taxon>
    </lineage>
</organism>
<dbReference type="PANTHER" id="PTHR33057">
    <property type="entry name" value="TRANSCRIPTION REPRESSOR OFP7-RELATED"/>
    <property type="match status" value="1"/>
</dbReference>
<evidence type="ECO:0000256" key="2">
    <source>
        <dbReference type="ARBA" id="ARBA00022491"/>
    </source>
</evidence>
<dbReference type="GO" id="GO:0005634">
    <property type="term" value="C:nucleus"/>
    <property type="evidence" value="ECO:0007669"/>
    <property type="project" value="UniProtKB-SubCell"/>
</dbReference>
<keyword evidence="3 6" id="KW-0805">Transcription regulation</keyword>
<dbReference type="GO" id="GO:0045892">
    <property type="term" value="P:negative regulation of DNA-templated transcription"/>
    <property type="evidence" value="ECO:0007669"/>
    <property type="project" value="UniProtKB-UniRule"/>
</dbReference>
<evidence type="ECO:0000256" key="5">
    <source>
        <dbReference type="ARBA" id="ARBA00023242"/>
    </source>
</evidence>
<keyword evidence="10" id="KW-1185">Reference proteome</keyword>
<feature type="compositionally biased region" description="Acidic residues" evidence="7">
    <location>
        <begin position="199"/>
        <end position="212"/>
    </location>
</feature>
<evidence type="ECO:0000259" key="8">
    <source>
        <dbReference type="PROSITE" id="PS51754"/>
    </source>
</evidence>
<dbReference type="AlphaFoldDB" id="A0AAV8R7U3"/>
<name>A0AAV8R7U3_ENSVE</name>
<evidence type="ECO:0000313" key="9">
    <source>
        <dbReference type="EMBL" id="KAJ8498436.1"/>
    </source>
</evidence>
<dbReference type="InterPro" id="IPR038933">
    <property type="entry name" value="Ovate"/>
</dbReference>
<dbReference type="NCBIfam" id="TIGR01568">
    <property type="entry name" value="A_thal_3678"/>
    <property type="match status" value="1"/>
</dbReference>
<gene>
    <name evidence="9" type="ORF">OPV22_008988</name>
</gene>
<evidence type="ECO:0000256" key="4">
    <source>
        <dbReference type="ARBA" id="ARBA00023163"/>
    </source>
</evidence>
<keyword evidence="2 6" id="KW-0678">Repressor</keyword>
<reference evidence="9 10" key="1">
    <citation type="submission" date="2022-12" db="EMBL/GenBank/DDBJ databases">
        <title>Chromosome-scale assembly of the Ensete ventricosum genome.</title>
        <authorList>
            <person name="Dussert Y."/>
            <person name="Stocks J."/>
            <person name="Wendawek A."/>
            <person name="Woldeyes F."/>
            <person name="Nichols R.A."/>
            <person name="Borrell J.S."/>
        </authorList>
    </citation>
    <scope>NUCLEOTIDE SEQUENCE [LARGE SCALE GENOMIC DNA]</scope>
    <source>
        <strain evidence="10">cv. Maze</strain>
        <tissue evidence="9">Seeds</tissue>
    </source>
</reference>
<evidence type="ECO:0000313" key="10">
    <source>
        <dbReference type="Proteomes" id="UP001222027"/>
    </source>
</evidence>
<dbReference type="PANTHER" id="PTHR33057:SF224">
    <property type="entry name" value="TRANSCRIPTION REPRESSOR"/>
    <property type="match status" value="1"/>
</dbReference>
<dbReference type="PROSITE" id="PS51754">
    <property type="entry name" value="OVATE"/>
    <property type="match status" value="1"/>
</dbReference>
<sequence length="336" mass="37887">MKRPLPASSRCINRAHFFFLSSTYERGGETCCLLLSMGKGFRLRLWRALPGFKSCRSKDDAAASSPVYRLSRVGSDGFDVELQLADHHRHRHSPLISSRCCRPWRFRSPPSSTARKGAEAYDLPLARETPGYLWREEERWHVVATTGGGGDVPSSPRRKIDSDDGGAFLRKANRRRGAGLRRRRRKEATRRRWSNNSSADEDSGWYSSDEENEEGLSECFGRCNGDRSEEEEKETLISSTDVDSCDNLVWRRRAKRSWAAEAAVAVVKRSEDPREDFRQSMVEMVVEKKILDAAGLEQLLRCFLSLNSSHHHAAIIAAFEDIWAALFPGAGVGAHS</sequence>
<dbReference type="InterPro" id="IPR006458">
    <property type="entry name" value="Ovate_C"/>
</dbReference>
<keyword evidence="5 6" id="KW-0539">Nucleus</keyword>
<evidence type="ECO:0000256" key="7">
    <source>
        <dbReference type="SAM" id="MobiDB-lite"/>
    </source>
</evidence>
<feature type="region of interest" description="Disordered" evidence="7">
    <location>
        <begin position="145"/>
        <end position="212"/>
    </location>
</feature>
<feature type="domain" description="OVATE" evidence="8">
    <location>
        <begin position="266"/>
        <end position="325"/>
    </location>
</feature>
<evidence type="ECO:0000256" key="3">
    <source>
        <dbReference type="ARBA" id="ARBA00023015"/>
    </source>
</evidence>
<comment type="caution">
    <text evidence="9">The sequence shown here is derived from an EMBL/GenBank/DDBJ whole genome shotgun (WGS) entry which is preliminary data.</text>
</comment>
<evidence type="ECO:0000256" key="1">
    <source>
        <dbReference type="ARBA" id="ARBA00004123"/>
    </source>
</evidence>
<comment type="subcellular location">
    <subcellularLocation>
        <location evidence="1 6">Nucleus</location>
    </subcellularLocation>
</comment>
<accession>A0AAV8R7U3</accession>
<dbReference type="Pfam" id="PF04844">
    <property type="entry name" value="Ovate"/>
    <property type="match status" value="1"/>
</dbReference>
<protein>
    <recommendedName>
        <fullName evidence="6">Transcription repressor</fullName>
    </recommendedName>
    <alternativeName>
        <fullName evidence="6">Ovate family protein</fullName>
    </alternativeName>
</protein>